<gene>
    <name evidence="3" type="ORF">FRC98_02510</name>
</gene>
<dbReference type="SUPFAM" id="SSF52540">
    <property type="entry name" value="P-loop containing nucleoside triphosphate hydrolases"/>
    <property type="match status" value="1"/>
</dbReference>
<evidence type="ECO:0000259" key="2">
    <source>
        <dbReference type="Pfam" id="PF10593"/>
    </source>
</evidence>
<organism evidence="3 4">
    <name type="scientific">Lujinxingia vulgaris</name>
    <dbReference type="NCBI Taxonomy" id="2600176"/>
    <lineage>
        <taxon>Bacteria</taxon>
        <taxon>Deltaproteobacteria</taxon>
        <taxon>Bradymonadales</taxon>
        <taxon>Lujinxingiaceae</taxon>
        <taxon>Lujinxingia</taxon>
    </lineage>
</organism>
<dbReference type="EMBL" id="VOSM01000001">
    <property type="protein sequence ID" value="TXD39291.1"/>
    <property type="molecule type" value="Genomic_DNA"/>
</dbReference>
<dbReference type="Proteomes" id="UP000321412">
    <property type="component" value="Unassembled WGS sequence"/>
</dbReference>
<evidence type="ECO:0000256" key="1">
    <source>
        <dbReference type="SAM" id="MobiDB-lite"/>
    </source>
</evidence>
<dbReference type="RefSeq" id="WP_146979720.1">
    <property type="nucleotide sequence ID" value="NZ_VOSM01000001.1"/>
</dbReference>
<evidence type="ECO:0000313" key="4">
    <source>
        <dbReference type="Proteomes" id="UP000321412"/>
    </source>
</evidence>
<dbReference type="InterPro" id="IPR027417">
    <property type="entry name" value="P-loop_NTPase"/>
</dbReference>
<feature type="region of interest" description="Disordered" evidence="1">
    <location>
        <begin position="850"/>
        <end position="874"/>
    </location>
</feature>
<keyword evidence="4" id="KW-1185">Reference proteome</keyword>
<accession>A0A5C6XD35</accession>
<comment type="caution">
    <text evidence="3">The sequence shown here is derived from an EMBL/GenBank/DDBJ whole genome shotgun (WGS) entry which is preliminary data.</text>
</comment>
<feature type="compositionally biased region" description="Acidic residues" evidence="1">
    <location>
        <begin position="853"/>
        <end position="874"/>
    </location>
</feature>
<dbReference type="OrthoDB" id="436461at2"/>
<sequence length="874" mass="99871">MNHIDNDLLEELIEDYGSFILSYPPTKAKGRLLRYAGGDEQLVEKVVAAYHKRTKRFIDAIDPRVIRSAPNIETSYPGPDFPQAWCWPNYKNLLLEKGWGKSTVKNVDDATTKILAHFPHPGEGVINTRGLVVGYVQSGKTANYTGVIAKAADYGFKLVIVLTGMTSSLRRQTQRRLDEELCAQNPENWNSLTSVSQDFQGVGSPDYLLNPKHRHGRVLCVVKKNVHILERIRSFFDAATEETRRNCPVLIIDDEADQASVNTRQKADERSAINRKIVEILEILPKTVYLGYTATPFANIFIDPSLPEDLYPRDFIVDLPRPRQYFGAERIFGREMLQNEEDQASYDGLDMVRDVPESDVEQLCPPRRDSRFNFMPSMTPSLERAILYFFLASACRFARGQERKHTSMLIHTTLYTHTHGQLQSIVKTFFSELEDEWTNSPDTLTARLREVWDEEHLRVTSSDLNMAVEKKDFDELIQHFNDVFESSEIVVDNGRIGGGLTYTNNDKKVHIAIGGNTLSRGLTLEGLIVSYFIRTASAYDTLLQMGRWFGYRPGYEDLPRVWMTSELLDQFIHLATVEEEIRNDIRRYESEGRSPRDFAVRVQTHPKLAVTSRLKMQNVKLASASYSDSHYQTFQFDHENLEWLQHNLQATRSVLQEAASVSQLEEKSGSRSLFRSVPYKIIYDFLEEYKSLHQDFDNRLLLNYLEKEHAAGGLTHWNIGIIGSRNRDTIDLGLDRPVHLVNRSRFQSIKPANIKALTTRADRIIDLDWEGELKGLSHETLCSLRNNQYPDSGLLLIYPIDKDSGPAGESKDRRDLNAADHVIGIGLSFPKSKLNEQDYLQNNLEGLFRGDELEAQIPEEADQDVPEDEEELEG</sequence>
<reference evidence="3 4" key="1">
    <citation type="submission" date="2019-08" db="EMBL/GenBank/DDBJ databases">
        <title>Bradymonadales sp. TMQ4.</title>
        <authorList>
            <person name="Liang Q."/>
        </authorList>
    </citation>
    <scope>NUCLEOTIDE SEQUENCE [LARGE SCALE GENOMIC DNA]</scope>
    <source>
        <strain evidence="3 4">TMQ4</strain>
    </source>
</reference>
<dbReference type="AlphaFoldDB" id="A0A5C6XD35"/>
<evidence type="ECO:0000313" key="3">
    <source>
        <dbReference type="EMBL" id="TXD39291.1"/>
    </source>
</evidence>
<dbReference type="Pfam" id="PF10593">
    <property type="entry name" value="Z1"/>
    <property type="match status" value="1"/>
</dbReference>
<proteinExistence type="predicted"/>
<name>A0A5C6XD35_9DELT</name>
<dbReference type="InterPro" id="IPR018310">
    <property type="entry name" value="Put_endonuclease_Z1-dom"/>
</dbReference>
<protein>
    <recommendedName>
        <fullName evidence="2">Putative endonuclease Z1 domain-containing protein</fullName>
    </recommendedName>
</protein>
<feature type="domain" description="Putative endonuclease Z1" evidence="2">
    <location>
        <begin position="381"/>
        <end position="607"/>
    </location>
</feature>